<dbReference type="SUPFAM" id="SSF55856">
    <property type="entry name" value="Cytochrome b5-like heme/steroid binding domain"/>
    <property type="match status" value="1"/>
</dbReference>
<reference evidence="5 7" key="2">
    <citation type="journal article" date="2018" name="Elife">
        <title>Functional genomics of lipid metabolism in the oleaginous yeast Rhodosporidium toruloides.</title>
        <authorList>
            <person name="Coradetti S.T."/>
            <person name="Pinel D."/>
            <person name="Geiselman G."/>
            <person name="Ito M."/>
            <person name="Mondo S."/>
            <person name="Reilly M.C."/>
            <person name="Cheng Y.F."/>
            <person name="Bauer S."/>
            <person name="Grigoriev I."/>
            <person name="Gladden J.M."/>
            <person name="Simmons B.A."/>
            <person name="Brem R."/>
            <person name="Arkin A.P."/>
            <person name="Skerker J.M."/>
        </authorList>
    </citation>
    <scope>NUCLEOTIDE SEQUENCE [LARGE SCALE GENOMIC DNA]</scope>
    <source>
        <strain evidence="5 7">NBRC 0880</strain>
    </source>
</reference>
<feature type="region of interest" description="Disordered" evidence="2">
    <location>
        <begin position="1"/>
        <end position="30"/>
    </location>
</feature>
<dbReference type="GO" id="GO:0012505">
    <property type="term" value="C:endomembrane system"/>
    <property type="evidence" value="ECO:0007669"/>
    <property type="project" value="TreeGrafter"/>
</dbReference>
<sequence>MPAEREPRPRSPASSSSSKRPHASSSRSSSTSILPTLVNWLIIALVTNLALSRAVTQSWTWGYEGKWTNPRKIRDLLFPSPPLTLSESQLALHDGSNPSQYPLYVAIDGDVYDVSDGGMRNYGPGGAYSAFAGRDAARAFVTGCFKTHLTHDLRGLSDGDLEIVENWKSFYAKHAKYRYVGRVVHPPIDPSTPIPEPCDGGKAQPGAAAGAGSGTG</sequence>
<evidence type="ECO:0000313" key="6">
    <source>
        <dbReference type="Proteomes" id="UP000199069"/>
    </source>
</evidence>
<feature type="compositionally biased region" description="Low complexity" evidence="2">
    <location>
        <begin position="11"/>
        <end position="30"/>
    </location>
</feature>
<evidence type="ECO:0000313" key="4">
    <source>
        <dbReference type="EMBL" id="CTR11238.1"/>
    </source>
</evidence>
<dbReference type="InterPro" id="IPR050577">
    <property type="entry name" value="MAPR/NEUFC/NENF-like"/>
</dbReference>
<keyword evidence="6" id="KW-1185">Reference proteome</keyword>
<gene>
    <name evidence="4" type="primary">FGENESH: predicted gene_16.125</name>
    <name evidence="5" type="ORF">AAT19DRAFT_11485</name>
    <name evidence="4" type="ORF">BN2166_0070990</name>
</gene>
<dbReference type="Proteomes" id="UP000239560">
    <property type="component" value="Unassembled WGS sequence"/>
</dbReference>
<dbReference type="InterPro" id="IPR001199">
    <property type="entry name" value="Cyt_B5-like_heme/steroid-bd"/>
</dbReference>
<reference evidence="4 6" key="1">
    <citation type="submission" date="2015-07" db="EMBL/GenBank/DDBJ databases">
        <authorList>
            <person name="Cajimat M.N.B."/>
            <person name="Milazzo M.L."/>
            <person name="Fulhorst C.F."/>
        </authorList>
    </citation>
    <scope>NUCLEOTIDE SEQUENCE [LARGE SCALE GENOMIC DNA]</scope>
    <source>
        <strain evidence="4">Single colony</strain>
    </source>
</reference>
<evidence type="ECO:0000313" key="7">
    <source>
        <dbReference type="Proteomes" id="UP000239560"/>
    </source>
</evidence>
<proteinExistence type="inferred from homology"/>
<name>A0A0K3CQG4_RHOTO</name>
<organism evidence="4 6">
    <name type="scientific">Rhodotorula toruloides</name>
    <name type="common">Yeast</name>
    <name type="synonym">Rhodosporidium toruloides</name>
    <dbReference type="NCBI Taxonomy" id="5286"/>
    <lineage>
        <taxon>Eukaryota</taxon>
        <taxon>Fungi</taxon>
        <taxon>Dikarya</taxon>
        <taxon>Basidiomycota</taxon>
        <taxon>Pucciniomycotina</taxon>
        <taxon>Microbotryomycetes</taxon>
        <taxon>Sporidiobolales</taxon>
        <taxon>Sporidiobolaceae</taxon>
        <taxon>Rhodotorula</taxon>
    </lineage>
</organism>
<dbReference type="EMBL" id="LCTV02000016">
    <property type="protein sequence ID" value="PRQ70253.1"/>
    <property type="molecule type" value="Genomic_DNA"/>
</dbReference>
<dbReference type="EMBL" id="CWKI01000016">
    <property type="protein sequence ID" value="CTR11238.1"/>
    <property type="molecule type" value="Genomic_DNA"/>
</dbReference>
<evidence type="ECO:0000259" key="3">
    <source>
        <dbReference type="SMART" id="SM01117"/>
    </source>
</evidence>
<feature type="region of interest" description="Disordered" evidence="2">
    <location>
        <begin position="190"/>
        <end position="216"/>
    </location>
</feature>
<dbReference type="SMART" id="SM01117">
    <property type="entry name" value="Cyt-b5"/>
    <property type="match status" value="1"/>
</dbReference>
<dbReference type="GO" id="GO:0016020">
    <property type="term" value="C:membrane"/>
    <property type="evidence" value="ECO:0007669"/>
    <property type="project" value="TreeGrafter"/>
</dbReference>
<dbReference type="Proteomes" id="UP000199069">
    <property type="component" value="Unassembled WGS sequence"/>
</dbReference>
<dbReference type="PANTHER" id="PTHR10281:SF76">
    <property type="entry name" value="CALCUTTA CUP-RELATED"/>
    <property type="match status" value="1"/>
</dbReference>
<dbReference type="STRING" id="5286.A0A0K3CQG4"/>
<evidence type="ECO:0000313" key="5">
    <source>
        <dbReference type="EMBL" id="PRQ70253.1"/>
    </source>
</evidence>
<feature type="domain" description="Cytochrome b5 heme-binding" evidence="3">
    <location>
        <begin position="85"/>
        <end position="184"/>
    </location>
</feature>
<comment type="similarity">
    <text evidence="1">Belongs to the cytochrome b5 family. MAPR subfamily.</text>
</comment>
<evidence type="ECO:0000256" key="1">
    <source>
        <dbReference type="ARBA" id="ARBA00038357"/>
    </source>
</evidence>
<dbReference type="OrthoDB" id="10257697at2759"/>
<dbReference type="Gene3D" id="3.10.120.10">
    <property type="entry name" value="Cytochrome b5-like heme/steroid binding domain"/>
    <property type="match status" value="1"/>
</dbReference>
<dbReference type="AlphaFoldDB" id="A0A0K3CQG4"/>
<protein>
    <submittedName>
        <fullName evidence="4">BY PROTMAP: gi|472584941|gb|EMS22516.1| sterol metabolism-related protein [Rhodosporidium toruloides NP11] gi|647400924|emb|CDR46779.1| RHTO0S13e01640g1_1 [Rhodosporidium toruloides]</fullName>
    </submittedName>
    <submittedName>
        <fullName evidence="5">Cytochrome b5-like heme/steroid binding domain-containing protein</fullName>
    </submittedName>
</protein>
<dbReference type="PANTHER" id="PTHR10281">
    <property type="entry name" value="MEMBRANE-ASSOCIATED PROGESTERONE RECEPTOR COMPONENT-RELATED"/>
    <property type="match status" value="1"/>
</dbReference>
<evidence type="ECO:0000256" key="2">
    <source>
        <dbReference type="SAM" id="MobiDB-lite"/>
    </source>
</evidence>
<dbReference type="Pfam" id="PF00173">
    <property type="entry name" value="Cyt-b5"/>
    <property type="match status" value="1"/>
</dbReference>
<dbReference type="OMA" id="DGGMRNY"/>
<accession>A0A0K3CQG4</accession>
<dbReference type="InterPro" id="IPR036400">
    <property type="entry name" value="Cyt_B5-like_heme/steroid_sf"/>
</dbReference>